<evidence type="ECO:0000313" key="10">
    <source>
        <dbReference type="Proteomes" id="UP000619079"/>
    </source>
</evidence>
<evidence type="ECO:0000256" key="7">
    <source>
        <dbReference type="SAM" id="SignalP"/>
    </source>
</evidence>
<dbReference type="PROSITE" id="PS51007">
    <property type="entry name" value="CYTC"/>
    <property type="match status" value="1"/>
</dbReference>
<keyword evidence="5 6" id="KW-0408">Iron</keyword>
<dbReference type="AlphaFoldDB" id="A0A8J7IJH3"/>
<dbReference type="Gene3D" id="1.10.760.10">
    <property type="entry name" value="Cytochrome c-like domain"/>
    <property type="match status" value="1"/>
</dbReference>
<evidence type="ECO:0000256" key="6">
    <source>
        <dbReference type="PROSITE-ProRule" id="PRU00433"/>
    </source>
</evidence>
<evidence type="ECO:0000259" key="8">
    <source>
        <dbReference type="PROSITE" id="PS51007"/>
    </source>
</evidence>
<gene>
    <name evidence="9" type="ORF">JF290_13110</name>
</gene>
<dbReference type="RefSeq" id="WP_199025343.1">
    <property type="nucleotide sequence ID" value="NZ_JAELVR010000008.1"/>
</dbReference>
<dbReference type="InterPro" id="IPR036909">
    <property type="entry name" value="Cyt_c-like_dom_sf"/>
</dbReference>
<feature type="chain" id="PRO_5035261788" evidence="7">
    <location>
        <begin position="22"/>
        <end position="107"/>
    </location>
</feature>
<feature type="domain" description="Cytochrome c" evidence="8">
    <location>
        <begin position="22"/>
        <end position="100"/>
    </location>
</feature>
<accession>A0A8J7IJH3</accession>
<name>A0A8J7IJH3_9RHOB</name>
<evidence type="ECO:0000256" key="5">
    <source>
        <dbReference type="ARBA" id="ARBA00023004"/>
    </source>
</evidence>
<dbReference type="InterPro" id="IPR009056">
    <property type="entry name" value="Cyt_c-like_dom"/>
</dbReference>
<dbReference type="PANTHER" id="PTHR33751">
    <property type="entry name" value="CBB3-TYPE CYTOCHROME C OXIDASE SUBUNIT FIXP"/>
    <property type="match status" value="1"/>
</dbReference>
<evidence type="ECO:0000256" key="4">
    <source>
        <dbReference type="ARBA" id="ARBA00022982"/>
    </source>
</evidence>
<dbReference type="EMBL" id="JAELVR010000008">
    <property type="protein sequence ID" value="MBJ6372467.1"/>
    <property type="molecule type" value="Genomic_DNA"/>
</dbReference>
<keyword evidence="4" id="KW-0249">Electron transport</keyword>
<dbReference type="Proteomes" id="UP000619079">
    <property type="component" value="Unassembled WGS sequence"/>
</dbReference>
<dbReference type="SUPFAM" id="SSF46626">
    <property type="entry name" value="Cytochrome c"/>
    <property type="match status" value="1"/>
</dbReference>
<evidence type="ECO:0000256" key="1">
    <source>
        <dbReference type="ARBA" id="ARBA00022448"/>
    </source>
</evidence>
<keyword evidence="10" id="KW-1185">Reference proteome</keyword>
<dbReference type="GO" id="GO:0009055">
    <property type="term" value="F:electron transfer activity"/>
    <property type="evidence" value="ECO:0007669"/>
    <property type="project" value="InterPro"/>
</dbReference>
<dbReference type="PANTHER" id="PTHR33751:SF9">
    <property type="entry name" value="CYTOCHROME C4"/>
    <property type="match status" value="1"/>
</dbReference>
<evidence type="ECO:0000256" key="3">
    <source>
        <dbReference type="ARBA" id="ARBA00022723"/>
    </source>
</evidence>
<keyword evidence="3 6" id="KW-0479">Metal-binding</keyword>
<dbReference type="InterPro" id="IPR050597">
    <property type="entry name" value="Cytochrome_c_Oxidase_Subunit"/>
</dbReference>
<keyword evidence="1" id="KW-0813">Transport</keyword>
<feature type="signal peptide" evidence="7">
    <location>
        <begin position="1"/>
        <end position="21"/>
    </location>
</feature>
<organism evidence="9 10">
    <name type="scientific">Sedimentitalea arenosa</name>
    <dbReference type="NCBI Taxonomy" id="2798803"/>
    <lineage>
        <taxon>Bacteria</taxon>
        <taxon>Pseudomonadati</taxon>
        <taxon>Pseudomonadota</taxon>
        <taxon>Alphaproteobacteria</taxon>
        <taxon>Rhodobacterales</taxon>
        <taxon>Paracoccaceae</taxon>
        <taxon>Sedimentitalea</taxon>
    </lineage>
</organism>
<dbReference type="GO" id="GO:0020037">
    <property type="term" value="F:heme binding"/>
    <property type="evidence" value="ECO:0007669"/>
    <property type="project" value="InterPro"/>
</dbReference>
<keyword evidence="2 6" id="KW-0349">Heme</keyword>
<sequence length="107" mass="11504">MKNPLFLALSLCLAAGGAAQAADAENGRKLARQCSVCHGKLGLATDPEVPNLAGQSAYYLEKSLVAFQKGLREDRRMTLIAEPLTLSEIRDLSAWYASLKVTVAEPE</sequence>
<evidence type="ECO:0000256" key="2">
    <source>
        <dbReference type="ARBA" id="ARBA00022617"/>
    </source>
</evidence>
<comment type="caution">
    <text evidence="9">The sequence shown here is derived from an EMBL/GenBank/DDBJ whole genome shotgun (WGS) entry which is preliminary data.</text>
</comment>
<protein>
    <submittedName>
        <fullName evidence="9">Cytochrome c</fullName>
    </submittedName>
</protein>
<dbReference type="GO" id="GO:0046872">
    <property type="term" value="F:metal ion binding"/>
    <property type="evidence" value="ECO:0007669"/>
    <property type="project" value="UniProtKB-KW"/>
</dbReference>
<dbReference type="Pfam" id="PF00034">
    <property type="entry name" value="Cytochrom_C"/>
    <property type="match status" value="1"/>
</dbReference>
<keyword evidence="7" id="KW-0732">Signal</keyword>
<proteinExistence type="predicted"/>
<reference evidence="9" key="1">
    <citation type="submission" date="2020-12" db="EMBL/GenBank/DDBJ databases">
        <title>Sedimentitalea sp. nov., isolated from sand in Incheon.</title>
        <authorList>
            <person name="Kim W."/>
        </authorList>
    </citation>
    <scope>NUCLEOTIDE SEQUENCE</scope>
    <source>
        <strain evidence="9">CAU 1593</strain>
    </source>
</reference>
<evidence type="ECO:0000313" key="9">
    <source>
        <dbReference type="EMBL" id="MBJ6372467.1"/>
    </source>
</evidence>